<dbReference type="InterPro" id="IPR029044">
    <property type="entry name" value="Nucleotide-diphossugar_trans"/>
</dbReference>
<evidence type="ECO:0000256" key="5">
    <source>
        <dbReference type="ARBA" id="ARBA00022985"/>
    </source>
</evidence>
<name>A0ABX8GXP1_9BACT</name>
<gene>
    <name evidence="10" type="ORF">KM029_03915</name>
</gene>
<evidence type="ECO:0000313" key="11">
    <source>
        <dbReference type="Proteomes" id="UP000682802"/>
    </source>
</evidence>
<dbReference type="InterPro" id="IPR001173">
    <property type="entry name" value="Glyco_trans_2-like"/>
</dbReference>
<reference evidence="10 11" key="1">
    <citation type="submission" date="2021-05" db="EMBL/GenBank/DDBJ databases">
        <title>Comparative genomic studies on the polysaccharide-degrading batcterial strains of the Flammeovirga genus.</title>
        <authorList>
            <person name="Zewei F."/>
            <person name="Zheng Z."/>
            <person name="Yu L."/>
            <person name="Ruyue G."/>
            <person name="Yanhong M."/>
            <person name="Yuanyuan C."/>
            <person name="Jingyan G."/>
            <person name="Wenjun H."/>
        </authorList>
    </citation>
    <scope>NUCLEOTIDE SEQUENCE [LARGE SCALE GENOMIC DNA]</scope>
    <source>
        <strain evidence="10 11">YS10</strain>
    </source>
</reference>
<dbReference type="EMBL" id="CP076128">
    <property type="protein sequence ID" value="QWG08093.1"/>
    <property type="molecule type" value="Genomic_DNA"/>
</dbReference>
<accession>A0ABX8GXP1</accession>
<keyword evidence="7 8" id="KW-0472">Membrane</keyword>
<keyword evidence="2" id="KW-0328">Glycosyltransferase</keyword>
<dbReference type="PANTHER" id="PTHR48090">
    <property type="entry name" value="UNDECAPRENYL-PHOSPHATE 4-DEOXY-4-FORMAMIDO-L-ARABINOSE TRANSFERASE-RELATED"/>
    <property type="match status" value="1"/>
</dbReference>
<evidence type="ECO:0000256" key="6">
    <source>
        <dbReference type="ARBA" id="ARBA00022989"/>
    </source>
</evidence>
<dbReference type="Proteomes" id="UP000682802">
    <property type="component" value="Chromosome 1"/>
</dbReference>
<dbReference type="SUPFAM" id="SSF53448">
    <property type="entry name" value="Nucleotide-diphospho-sugar transferases"/>
    <property type="match status" value="1"/>
</dbReference>
<organism evidence="10 11">
    <name type="scientific">Flammeovirga kamogawensis</name>
    <dbReference type="NCBI Taxonomy" id="373891"/>
    <lineage>
        <taxon>Bacteria</taxon>
        <taxon>Pseudomonadati</taxon>
        <taxon>Bacteroidota</taxon>
        <taxon>Cytophagia</taxon>
        <taxon>Cytophagales</taxon>
        <taxon>Flammeovirgaceae</taxon>
        <taxon>Flammeovirga</taxon>
    </lineage>
</organism>
<dbReference type="Gene3D" id="3.90.550.10">
    <property type="entry name" value="Spore Coat Polysaccharide Biosynthesis Protein SpsA, Chain A"/>
    <property type="match status" value="1"/>
</dbReference>
<keyword evidence="6 8" id="KW-1133">Transmembrane helix</keyword>
<evidence type="ECO:0000256" key="8">
    <source>
        <dbReference type="SAM" id="Phobius"/>
    </source>
</evidence>
<evidence type="ECO:0000256" key="1">
    <source>
        <dbReference type="ARBA" id="ARBA00022475"/>
    </source>
</evidence>
<evidence type="ECO:0000256" key="4">
    <source>
        <dbReference type="ARBA" id="ARBA00022692"/>
    </source>
</evidence>
<dbReference type="InterPro" id="IPR050256">
    <property type="entry name" value="Glycosyltransferase_2"/>
</dbReference>
<feature type="transmembrane region" description="Helical" evidence="8">
    <location>
        <begin position="268"/>
        <end position="289"/>
    </location>
</feature>
<evidence type="ECO:0000313" key="10">
    <source>
        <dbReference type="EMBL" id="QWG08093.1"/>
    </source>
</evidence>
<protein>
    <submittedName>
        <fullName evidence="10">Glycosyltransferase family 2 protein</fullName>
    </submittedName>
</protein>
<evidence type="ECO:0000259" key="9">
    <source>
        <dbReference type="Pfam" id="PF00535"/>
    </source>
</evidence>
<evidence type="ECO:0000256" key="3">
    <source>
        <dbReference type="ARBA" id="ARBA00022679"/>
    </source>
</evidence>
<dbReference type="Pfam" id="PF00535">
    <property type="entry name" value="Glycos_transf_2"/>
    <property type="match status" value="1"/>
</dbReference>
<feature type="domain" description="Glycosyltransferase 2-like" evidence="9">
    <location>
        <begin position="7"/>
        <end position="152"/>
    </location>
</feature>
<sequence length="315" mass="36134">MGTPKISIVVPCYCCEKSISKLYFRLTKTLSKLVSDSYEIIFVNDQSPMNDWEEIEKIAQNDVKVIGLNFSKNFGQHFAISAGVDYCTGDFLVVMDGDLQDQPEEIEKLYHKIQEGYNIVYARRAERKDSFLKKLSSKLFYKTFDYFTDRKSDNTIANFSIVNKVVIDAFKNFKEQNRMYPLFLNWMGFNFTYIDVAHANREDGNSSYNLIKLLKLAGNNILSNSNKPLRLGINIGFIITLCSFLFGLYLMIGHFFNFFKVEGWTSTMVSIWFIGGVLSFNIGLLGIYIGKIFDETKGKPIYIIKEQINGKAKLG</sequence>
<dbReference type="RefSeq" id="WP_144075473.1">
    <property type="nucleotide sequence ID" value="NZ_CP076128.1"/>
</dbReference>
<keyword evidence="5" id="KW-0448">Lipopolysaccharide biosynthesis</keyword>
<keyword evidence="1" id="KW-1003">Cell membrane</keyword>
<keyword evidence="3" id="KW-0808">Transferase</keyword>
<feature type="transmembrane region" description="Helical" evidence="8">
    <location>
        <begin position="231"/>
        <end position="256"/>
    </location>
</feature>
<keyword evidence="4 8" id="KW-0812">Transmembrane</keyword>
<evidence type="ECO:0000256" key="7">
    <source>
        <dbReference type="ARBA" id="ARBA00023136"/>
    </source>
</evidence>
<dbReference type="PANTHER" id="PTHR48090:SF3">
    <property type="entry name" value="UNDECAPRENYL-PHOSPHATE 4-DEOXY-4-FORMAMIDO-L-ARABINOSE TRANSFERASE"/>
    <property type="match status" value="1"/>
</dbReference>
<evidence type="ECO:0000256" key="2">
    <source>
        <dbReference type="ARBA" id="ARBA00022676"/>
    </source>
</evidence>
<proteinExistence type="predicted"/>
<keyword evidence="11" id="KW-1185">Reference proteome</keyword>
<dbReference type="CDD" id="cd04187">
    <property type="entry name" value="DPM1_like_bac"/>
    <property type="match status" value="1"/>
</dbReference>